<proteinExistence type="predicted"/>
<reference evidence="1" key="1">
    <citation type="journal article" date="2021" name="PeerJ">
        <title>Extensive microbial diversity within the chicken gut microbiome revealed by metagenomics and culture.</title>
        <authorList>
            <person name="Gilroy R."/>
            <person name="Ravi A."/>
            <person name="Getino M."/>
            <person name="Pursley I."/>
            <person name="Horton D.L."/>
            <person name="Alikhan N.F."/>
            <person name="Baker D."/>
            <person name="Gharbi K."/>
            <person name="Hall N."/>
            <person name="Watson M."/>
            <person name="Adriaenssens E.M."/>
            <person name="Foster-Nyarko E."/>
            <person name="Jarju S."/>
            <person name="Secka A."/>
            <person name="Antonio M."/>
            <person name="Oren A."/>
            <person name="Chaudhuri R.R."/>
            <person name="La Ragione R."/>
            <person name="Hildebrand F."/>
            <person name="Pallen M.J."/>
        </authorList>
    </citation>
    <scope>NUCLEOTIDE SEQUENCE</scope>
    <source>
        <strain evidence="1">Gambia15-2214</strain>
    </source>
</reference>
<reference evidence="1" key="2">
    <citation type="submission" date="2021-04" db="EMBL/GenBank/DDBJ databases">
        <authorList>
            <person name="Gilroy R."/>
        </authorList>
    </citation>
    <scope>NUCLEOTIDE SEQUENCE</scope>
    <source>
        <strain evidence="1">Gambia15-2214</strain>
    </source>
</reference>
<dbReference type="EMBL" id="JAHLFV010000112">
    <property type="protein sequence ID" value="MBU3849832.1"/>
    <property type="molecule type" value="Genomic_DNA"/>
</dbReference>
<dbReference type="Proteomes" id="UP000823914">
    <property type="component" value="Unassembled WGS sequence"/>
</dbReference>
<gene>
    <name evidence="1" type="ORF">IAA16_04625</name>
</gene>
<evidence type="ECO:0000313" key="1">
    <source>
        <dbReference type="EMBL" id="MBU3849832.1"/>
    </source>
</evidence>
<feature type="non-terminal residue" evidence="1">
    <location>
        <position position="174"/>
    </location>
</feature>
<protein>
    <submittedName>
        <fullName evidence="1">Uncharacterized protein</fullName>
    </submittedName>
</protein>
<dbReference type="AlphaFoldDB" id="A0A9E2L1P4"/>
<comment type="caution">
    <text evidence="1">The sequence shown here is derived from an EMBL/GenBank/DDBJ whole genome shotgun (WGS) entry which is preliminary data.</text>
</comment>
<name>A0A9E2L1P4_9SPIR</name>
<accession>A0A9E2L1P4</accession>
<organism evidence="1 2">
    <name type="scientific">Candidatus Treponema excrementipullorum</name>
    <dbReference type="NCBI Taxonomy" id="2838768"/>
    <lineage>
        <taxon>Bacteria</taxon>
        <taxon>Pseudomonadati</taxon>
        <taxon>Spirochaetota</taxon>
        <taxon>Spirochaetia</taxon>
        <taxon>Spirochaetales</taxon>
        <taxon>Treponemataceae</taxon>
        <taxon>Treponema</taxon>
    </lineage>
</organism>
<sequence>MKRLIALMIIFLNVNLFAKEPVFILRRDSVLRDFSLNEKIFSKGDRFYCYTDDIGEHGLGVPISDPLRIDIVLSDSNGKGYVGNINDVYLEDNNLQIDTNIKNSYWIPSYYYALLGSLNIKSDLLEYESHWRTFKNQSIEPYRPWFDYVTVRRYYFDDFYFVYFGQSPCYYVDV</sequence>
<evidence type="ECO:0000313" key="2">
    <source>
        <dbReference type="Proteomes" id="UP000823914"/>
    </source>
</evidence>